<keyword evidence="3" id="KW-1003">Cell membrane</keyword>
<name>A0ABS5DKD6_9PSEU</name>
<dbReference type="Proteomes" id="UP000674084">
    <property type="component" value="Unassembled WGS sequence"/>
</dbReference>
<dbReference type="PANTHER" id="PTHR43045">
    <property type="entry name" value="SHIKIMATE TRANSPORTER"/>
    <property type="match status" value="1"/>
</dbReference>
<dbReference type="InterPro" id="IPR036259">
    <property type="entry name" value="MFS_trans_sf"/>
</dbReference>
<evidence type="ECO:0000313" key="9">
    <source>
        <dbReference type="EMBL" id="MBQ0926751.1"/>
    </source>
</evidence>
<keyword evidence="6 7" id="KW-0472">Membrane</keyword>
<feature type="domain" description="Major facilitator superfamily (MFS) profile" evidence="8">
    <location>
        <begin position="1"/>
        <end position="409"/>
    </location>
</feature>
<proteinExistence type="predicted"/>
<dbReference type="PROSITE" id="PS50850">
    <property type="entry name" value="MFS"/>
    <property type="match status" value="1"/>
</dbReference>
<evidence type="ECO:0000256" key="2">
    <source>
        <dbReference type="ARBA" id="ARBA00022448"/>
    </source>
</evidence>
<evidence type="ECO:0000256" key="1">
    <source>
        <dbReference type="ARBA" id="ARBA00004651"/>
    </source>
</evidence>
<feature type="transmembrane region" description="Helical" evidence="7">
    <location>
        <begin position="45"/>
        <end position="66"/>
    </location>
</feature>
<dbReference type="InterPro" id="IPR011701">
    <property type="entry name" value="MFS"/>
</dbReference>
<reference evidence="9 10" key="1">
    <citation type="submission" date="2021-04" db="EMBL/GenBank/DDBJ databases">
        <title>Whole-genome sequencing of Saccharopolyspora endophytica KCTC 19397.</title>
        <authorList>
            <person name="Ay H."/>
            <person name="Saygin H."/>
            <person name="Sahin N."/>
        </authorList>
    </citation>
    <scope>NUCLEOTIDE SEQUENCE [LARGE SCALE GENOMIC DNA]</scope>
    <source>
        <strain evidence="9 10">KCTC 19397</strain>
    </source>
</reference>
<feature type="transmembrane region" description="Helical" evidence="7">
    <location>
        <begin position="148"/>
        <end position="165"/>
    </location>
</feature>
<comment type="subcellular location">
    <subcellularLocation>
        <location evidence="1">Cell membrane</location>
        <topology evidence="1">Multi-pass membrane protein</topology>
    </subcellularLocation>
</comment>
<evidence type="ECO:0000313" key="10">
    <source>
        <dbReference type="Proteomes" id="UP000674084"/>
    </source>
</evidence>
<evidence type="ECO:0000256" key="7">
    <source>
        <dbReference type="SAM" id="Phobius"/>
    </source>
</evidence>
<organism evidence="9 10">
    <name type="scientific">Saccharopolyspora endophytica</name>
    <dbReference type="NCBI Taxonomy" id="543886"/>
    <lineage>
        <taxon>Bacteria</taxon>
        <taxon>Bacillati</taxon>
        <taxon>Actinomycetota</taxon>
        <taxon>Actinomycetes</taxon>
        <taxon>Pseudonocardiales</taxon>
        <taxon>Pseudonocardiaceae</taxon>
        <taxon>Saccharopolyspora</taxon>
    </lineage>
</organism>
<evidence type="ECO:0000256" key="4">
    <source>
        <dbReference type="ARBA" id="ARBA00022692"/>
    </source>
</evidence>
<feature type="transmembrane region" description="Helical" evidence="7">
    <location>
        <begin position="226"/>
        <end position="249"/>
    </location>
</feature>
<keyword evidence="10" id="KW-1185">Reference proteome</keyword>
<dbReference type="InterPro" id="IPR005829">
    <property type="entry name" value="Sugar_transporter_CS"/>
</dbReference>
<accession>A0ABS5DKD6</accession>
<feature type="transmembrane region" description="Helical" evidence="7">
    <location>
        <begin position="261"/>
        <end position="280"/>
    </location>
</feature>
<feature type="transmembrane region" description="Helical" evidence="7">
    <location>
        <begin position="16"/>
        <end position="33"/>
    </location>
</feature>
<dbReference type="EMBL" id="JAGPXE010000010">
    <property type="protein sequence ID" value="MBQ0926751.1"/>
    <property type="molecule type" value="Genomic_DNA"/>
</dbReference>
<dbReference type="SUPFAM" id="SSF103473">
    <property type="entry name" value="MFS general substrate transporter"/>
    <property type="match status" value="1"/>
</dbReference>
<feature type="transmembrane region" description="Helical" evidence="7">
    <location>
        <begin position="323"/>
        <end position="343"/>
    </location>
</feature>
<feature type="transmembrane region" description="Helical" evidence="7">
    <location>
        <begin position="177"/>
        <end position="196"/>
    </location>
</feature>
<evidence type="ECO:0000256" key="3">
    <source>
        <dbReference type="ARBA" id="ARBA00022475"/>
    </source>
</evidence>
<feature type="transmembrane region" description="Helical" evidence="7">
    <location>
        <begin position="382"/>
        <end position="403"/>
    </location>
</feature>
<dbReference type="PROSITE" id="PS00217">
    <property type="entry name" value="SUGAR_TRANSPORT_2"/>
    <property type="match status" value="1"/>
</dbReference>
<feature type="transmembrane region" description="Helical" evidence="7">
    <location>
        <begin position="98"/>
        <end position="127"/>
    </location>
</feature>
<feature type="transmembrane region" description="Helical" evidence="7">
    <location>
        <begin position="292"/>
        <end position="311"/>
    </location>
</feature>
<sequence>MLWASAVGTAIEWYDFYLYSTAAALVLGPLFFPSQSPAAETLAAFATYAAGFVARPLGGLIIGHFGDRLGRKAMLVTTLMTMGLATTAIGLLPTHDQIGIWAPVLLVTLRVLQGIGIGGEWGGAILLAAENAPAHRRGWFTSWPQTGFPAGFLAGTLAFGAASWLPRDAFLTWGWRIPFLASLLLIAVGLIVRLGLTETPAFQQVKTTGNTASIPLLQAIRANPRVMLTGTVAALGHGITVTIFTVYLLNSTTKTGVDDTTVLTGLMIAAALQCGTVPLAGYLSDRIGRRRVLITGYALAATAIFPGLFWLPDGNELVTVGTYVLAMSLGHGAVYGTLAAFLAERFPAETRYSALSATYQLGSTISSFGPLAAAAMTTATGSPLPTLALFLVINAAAALAVLATPSHPTSPDSAPTTASASGHQ</sequence>
<keyword evidence="5 7" id="KW-1133">Transmembrane helix</keyword>
<evidence type="ECO:0000256" key="6">
    <source>
        <dbReference type="ARBA" id="ARBA00023136"/>
    </source>
</evidence>
<dbReference type="Pfam" id="PF07690">
    <property type="entry name" value="MFS_1"/>
    <property type="match status" value="1"/>
</dbReference>
<dbReference type="PROSITE" id="PS00216">
    <property type="entry name" value="SUGAR_TRANSPORT_1"/>
    <property type="match status" value="1"/>
</dbReference>
<evidence type="ECO:0000256" key="5">
    <source>
        <dbReference type="ARBA" id="ARBA00022989"/>
    </source>
</evidence>
<dbReference type="InterPro" id="IPR020846">
    <property type="entry name" value="MFS_dom"/>
</dbReference>
<dbReference type="Gene3D" id="1.20.1250.20">
    <property type="entry name" value="MFS general substrate transporter like domains"/>
    <property type="match status" value="1"/>
</dbReference>
<protein>
    <submittedName>
        <fullName evidence="9">MHS family MFS transporter</fullName>
    </submittedName>
</protein>
<dbReference type="PANTHER" id="PTHR43045:SF1">
    <property type="entry name" value="SHIKIMATE TRANSPORTER"/>
    <property type="match status" value="1"/>
</dbReference>
<keyword evidence="4 7" id="KW-0812">Transmembrane</keyword>
<feature type="transmembrane region" description="Helical" evidence="7">
    <location>
        <begin position="73"/>
        <end position="92"/>
    </location>
</feature>
<gene>
    <name evidence="9" type="ORF">KBO27_22615</name>
</gene>
<keyword evidence="2" id="KW-0813">Transport</keyword>
<comment type="caution">
    <text evidence="9">The sequence shown here is derived from an EMBL/GenBank/DDBJ whole genome shotgun (WGS) entry which is preliminary data.</text>
</comment>
<dbReference type="CDD" id="cd17369">
    <property type="entry name" value="MFS_ShiA_like"/>
    <property type="match status" value="1"/>
</dbReference>
<evidence type="ECO:0000259" key="8">
    <source>
        <dbReference type="PROSITE" id="PS50850"/>
    </source>
</evidence>